<keyword evidence="2" id="KW-1185">Reference proteome</keyword>
<sequence>MSYALSEALQSAIFQHLQSDVELSASLNGAIYDAVPQGDVPATYVMLGAETVRDRSDMSQSGAEHLLTFSVLSSEVGFAGAKSIAGRISDILQEADLSLSRGRLVFLKFDRATARREGSANTRRIDLKFRARVEDN</sequence>
<accession>A0A0P1IQB9</accession>
<dbReference type="STRING" id="1715693.PH7735_01684"/>
<dbReference type="EMBL" id="CYTW01000001">
    <property type="protein sequence ID" value="CUJ93924.1"/>
    <property type="molecule type" value="Genomic_DNA"/>
</dbReference>
<gene>
    <name evidence="1" type="ORF">PH7735_01684</name>
</gene>
<reference evidence="2" key="1">
    <citation type="submission" date="2015-09" db="EMBL/GenBank/DDBJ databases">
        <authorList>
            <person name="Rodrigo-Torres Lidia"/>
            <person name="Arahal R.David."/>
        </authorList>
    </citation>
    <scope>NUCLEOTIDE SEQUENCE [LARGE SCALE GENOMIC DNA]</scope>
    <source>
        <strain evidence="2">CECT 7735</strain>
    </source>
</reference>
<dbReference type="AlphaFoldDB" id="A0A0P1IQB9"/>
<organism evidence="1 2">
    <name type="scientific">Shimia thalassica</name>
    <dbReference type="NCBI Taxonomy" id="1715693"/>
    <lineage>
        <taxon>Bacteria</taxon>
        <taxon>Pseudomonadati</taxon>
        <taxon>Pseudomonadota</taxon>
        <taxon>Alphaproteobacteria</taxon>
        <taxon>Rhodobacterales</taxon>
        <taxon>Roseobacteraceae</taxon>
    </lineage>
</organism>
<dbReference type="Gene3D" id="3.30.2000.30">
    <property type="match status" value="1"/>
</dbReference>
<dbReference type="Proteomes" id="UP000051870">
    <property type="component" value="Unassembled WGS sequence"/>
</dbReference>
<evidence type="ECO:0000313" key="1">
    <source>
        <dbReference type="EMBL" id="CUJ93924.1"/>
    </source>
</evidence>
<dbReference type="InterPro" id="IPR021508">
    <property type="entry name" value="Gp17-like"/>
</dbReference>
<dbReference type="RefSeq" id="WP_058310783.1">
    <property type="nucleotide sequence ID" value="NZ_CYTW01000001.1"/>
</dbReference>
<evidence type="ECO:0008006" key="3">
    <source>
        <dbReference type="Google" id="ProtNLM"/>
    </source>
</evidence>
<dbReference type="Pfam" id="PF11367">
    <property type="entry name" value="Tail_completion_gp17"/>
    <property type="match status" value="1"/>
</dbReference>
<dbReference type="GeneID" id="83880731"/>
<protein>
    <recommendedName>
        <fullName evidence="3">Gene transfer agent protein</fullName>
    </recommendedName>
</protein>
<evidence type="ECO:0000313" key="2">
    <source>
        <dbReference type="Proteomes" id="UP000051870"/>
    </source>
</evidence>
<name>A0A0P1IQB9_9RHOB</name>
<proteinExistence type="predicted"/>
<dbReference type="InterPro" id="IPR053745">
    <property type="entry name" value="Viral_Tail_Comp_sf"/>
</dbReference>